<accession>A0A3D9CW76</accession>
<feature type="chain" id="PRO_5017706522" description="Erythromycin esterase" evidence="1">
    <location>
        <begin position="21"/>
        <end position="417"/>
    </location>
</feature>
<dbReference type="SUPFAM" id="SSF159501">
    <property type="entry name" value="EreA/ChaN-like"/>
    <property type="match status" value="1"/>
</dbReference>
<dbReference type="PANTHER" id="PTHR31299">
    <property type="entry name" value="ESTERASE, PUTATIVE (AFU_ORTHOLOGUE AFUA_1G05850)-RELATED"/>
    <property type="match status" value="1"/>
</dbReference>
<dbReference type="Proteomes" id="UP000256326">
    <property type="component" value="Unassembled WGS sequence"/>
</dbReference>
<dbReference type="PANTHER" id="PTHR31299:SF0">
    <property type="entry name" value="ESTERASE, PUTATIVE (AFU_ORTHOLOGUE AFUA_1G05850)-RELATED"/>
    <property type="match status" value="1"/>
</dbReference>
<dbReference type="Gene3D" id="3.40.1660.10">
    <property type="entry name" value="EreA-like (biosynthetic domain)"/>
    <property type="match status" value="1"/>
</dbReference>
<evidence type="ECO:0000313" key="3">
    <source>
        <dbReference type="Proteomes" id="UP000256326"/>
    </source>
</evidence>
<organism evidence="2 3">
    <name type="scientific">Epilithonimonas hispanica</name>
    <dbReference type="NCBI Taxonomy" id="358687"/>
    <lineage>
        <taxon>Bacteria</taxon>
        <taxon>Pseudomonadati</taxon>
        <taxon>Bacteroidota</taxon>
        <taxon>Flavobacteriia</taxon>
        <taxon>Flavobacteriales</taxon>
        <taxon>Weeksellaceae</taxon>
        <taxon>Chryseobacterium group</taxon>
        <taxon>Epilithonimonas</taxon>
    </lineage>
</organism>
<dbReference type="OrthoDB" id="9810066at2"/>
<dbReference type="EMBL" id="QNUG01000023">
    <property type="protein sequence ID" value="REC69941.1"/>
    <property type="molecule type" value="Genomic_DNA"/>
</dbReference>
<dbReference type="GO" id="GO:0046677">
    <property type="term" value="P:response to antibiotic"/>
    <property type="evidence" value="ECO:0007669"/>
    <property type="project" value="InterPro"/>
</dbReference>
<keyword evidence="1" id="KW-0732">Signal</keyword>
<keyword evidence="3" id="KW-1185">Reference proteome</keyword>
<evidence type="ECO:0000256" key="1">
    <source>
        <dbReference type="SAM" id="SignalP"/>
    </source>
</evidence>
<feature type="signal peptide" evidence="1">
    <location>
        <begin position="1"/>
        <end position="20"/>
    </location>
</feature>
<dbReference type="Gene3D" id="3.30.1870.10">
    <property type="entry name" value="EreA-like, domain 2"/>
    <property type="match status" value="1"/>
</dbReference>
<dbReference type="InterPro" id="IPR052036">
    <property type="entry name" value="Hydrolase/PRTase-associated"/>
</dbReference>
<reference evidence="2 3" key="1">
    <citation type="journal article" date="2006" name="Int. J. Syst. Evol. Microbiol.">
        <title>Chryseobacterium hispanicum sp. nov., isolated from the drinking water distribution system of Sevilla, Spain.</title>
        <authorList>
            <person name="Gallego V."/>
            <person name="Garcia M.T."/>
            <person name="Ventosa A."/>
        </authorList>
    </citation>
    <scope>NUCLEOTIDE SEQUENCE [LARGE SCALE GENOMIC DNA]</scope>
    <source>
        <strain evidence="2 3">KCTC 22104</strain>
    </source>
</reference>
<comment type="caution">
    <text evidence="2">The sequence shown here is derived from an EMBL/GenBank/DDBJ whole genome shotgun (WGS) entry which is preliminary data.</text>
</comment>
<protein>
    <recommendedName>
        <fullName evidence="4">Erythromycin esterase</fullName>
    </recommendedName>
</protein>
<dbReference type="CDD" id="cd14728">
    <property type="entry name" value="Ere-like"/>
    <property type="match status" value="1"/>
</dbReference>
<dbReference type="RefSeq" id="WP_116035617.1">
    <property type="nucleotide sequence ID" value="NZ_JBHLVV010000086.1"/>
</dbReference>
<gene>
    <name evidence="2" type="ORF">DRF58_11630</name>
</gene>
<evidence type="ECO:0000313" key="2">
    <source>
        <dbReference type="EMBL" id="REC69941.1"/>
    </source>
</evidence>
<dbReference type="Gene3D" id="1.20.1440.30">
    <property type="entry name" value="Biosynthetic Protein domain"/>
    <property type="match status" value="1"/>
</dbReference>
<proteinExistence type="predicted"/>
<evidence type="ECO:0008006" key="4">
    <source>
        <dbReference type="Google" id="ProtNLM"/>
    </source>
</evidence>
<dbReference type="InterPro" id="IPR007815">
    <property type="entry name" value="Emycin_Estase"/>
</dbReference>
<name>A0A3D9CW76_9FLAO</name>
<sequence length="417" mass="48937">MKIRFFLIILFMFSFHAIRAQDGNELTIEQKQYINKFIYPLSTFEPSTDNNEDLKVLNKFIGNSDIVGLGESTHGSSEVYKMKYRISQYLIKDLNFNIFSLEANMPESYLMNNYISRNIDSPEDVLRGMYFWLWQTQETLAFVEWLKTHNENNNQKVLFDGFDMQYYFGALKQIRDVYYANNYPLDDINSLIKILKENKRGNKKYKNKIQKTVNLLLDKVSQKALEMEDKESKKRFLQNITIIRQNIKVGSSLTRDKFMAENVDWIKQNYNPSKVIISAHNFHVSKENRSSMGYHINEKYQNDYINFGFAFYEGNYTASVDGKIGTFTSQTAPIRSLESNLNSLDIPYFILDLKSIKKDNNELGKWLLKDIEFRKTGSGTKNDEFRKINIADSFDFLIFINKSSHSNLLENIKLKDT</sequence>
<dbReference type="Pfam" id="PF05139">
    <property type="entry name" value="Erythro_esteras"/>
    <property type="match status" value="1"/>
</dbReference>
<dbReference type="AlphaFoldDB" id="A0A3D9CW76"/>